<keyword evidence="6" id="KW-0479">Metal-binding</keyword>
<dbReference type="InterPro" id="IPR039808">
    <property type="entry name" value="Cadherin"/>
</dbReference>
<evidence type="ECO:0000256" key="9">
    <source>
        <dbReference type="ARBA" id="ARBA00022837"/>
    </source>
</evidence>
<dbReference type="STRING" id="43700.ENSMALP00000032261"/>
<dbReference type="GO" id="GO:0016477">
    <property type="term" value="P:cell migration"/>
    <property type="evidence" value="ECO:0007669"/>
    <property type="project" value="TreeGrafter"/>
</dbReference>
<dbReference type="GO" id="GO:0044331">
    <property type="term" value="P:cell-cell adhesion mediated by cadherin"/>
    <property type="evidence" value="ECO:0007669"/>
    <property type="project" value="TreeGrafter"/>
</dbReference>
<dbReference type="CTD" id="571792"/>
<reference evidence="20" key="1">
    <citation type="submission" date="2025-08" db="UniProtKB">
        <authorList>
            <consortium name="Ensembl"/>
        </authorList>
    </citation>
    <scope>IDENTIFICATION</scope>
</reference>
<evidence type="ECO:0000256" key="16">
    <source>
        <dbReference type="RuleBase" id="RU004357"/>
    </source>
</evidence>
<evidence type="ECO:0000256" key="10">
    <source>
        <dbReference type="ARBA" id="ARBA00022889"/>
    </source>
</evidence>
<keyword evidence="5 15" id="KW-0812">Transmembrane</keyword>
<dbReference type="GO" id="GO:0005912">
    <property type="term" value="C:adherens junction"/>
    <property type="evidence" value="ECO:0007669"/>
    <property type="project" value="TreeGrafter"/>
</dbReference>
<dbReference type="SMART" id="SM00112">
    <property type="entry name" value="CA"/>
    <property type="match status" value="4"/>
</dbReference>
<dbReference type="Pfam" id="PF00028">
    <property type="entry name" value="Cadherin"/>
    <property type="match status" value="4"/>
</dbReference>
<organism evidence="20 21">
    <name type="scientific">Monopterus albus</name>
    <name type="common">Swamp eel</name>
    <dbReference type="NCBI Taxonomy" id="43700"/>
    <lineage>
        <taxon>Eukaryota</taxon>
        <taxon>Metazoa</taxon>
        <taxon>Chordata</taxon>
        <taxon>Craniata</taxon>
        <taxon>Vertebrata</taxon>
        <taxon>Euteleostomi</taxon>
        <taxon>Actinopterygii</taxon>
        <taxon>Neopterygii</taxon>
        <taxon>Teleostei</taxon>
        <taxon>Neoteleostei</taxon>
        <taxon>Acanthomorphata</taxon>
        <taxon>Anabantaria</taxon>
        <taxon>Synbranchiformes</taxon>
        <taxon>Synbranchidae</taxon>
        <taxon>Monopterus</taxon>
    </lineage>
</organism>
<dbReference type="FunFam" id="2.60.40.60:FF:000011">
    <property type="entry name" value="Cadherin 1"/>
    <property type="match status" value="1"/>
</dbReference>
<accession>A0A3Q3KQ09</accession>
<keyword evidence="9 14" id="KW-0106">Calcium</keyword>
<dbReference type="Gene3D" id="4.10.900.10">
    <property type="entry name" value="TCF3-CBD (Catenin binding domain)"/>
    <property type="match status" value="1"/>
</dbReference>
<evidence type="ECO:0000256" key="3">
    <source>
        <dbReference type="ARBA" id="ARBA00022475"/>
    </source>
</evidence>
<dbReference type="PRINTS" id="PR00205">
    <property type="entry name" value="CADHERIN"/>
</dbReference>
<reference evidence="20" key="2">
    <citation type="submission" date="2025-09" db="UniProtKB">
        <authorList>
            <consortium name="Ensembl"/>
        </authorList>
    </citation>
    <scope>IDENTIFICATION</scope>
</reference>
<keyword evidence="21" id="KW-1185">Reference proteome</keyword>
<feature type="domain" description="Cadherin" evidence="19">
    <location>
        <begin position="499"/>
        <end position="594"/>
    </location>
</feature>
<feature type="domain" description="Cadherin" evidence="19">
    <location>
        <begin position="147"/>
        <end position="257"/>
    </location>
</feature>
<dbReference type="RefSeq" id="XP_020466359.1">
    <property type="nucleotide sequence ID" value="XM_020610703.1"/>
</dbReference>
<dbReference type="CDD" id="cd11304">
    <property type="entry name" value="Cadherin_repeat"/>
    <property type="match status" value="4"/>
</dbReference>
<dbReference type="Pfam" id="PF01049">
    <property type="entry name" value="CADH_Y-type_LIR"/>
    <property type="match status" value="1"/>
</dbReference>
<evidence type="ECO:0000256" key="7">
    <source>
        <dbReference type="ARBA" id="ARBA00022729"/>
    </source>
</evidence>
<evidence type="ECO:0000256" key="11">
    <source>
        <dbReference type="ARBA" id="ARBA00022989"/>
    </source>
</evidence>
<feature type="domain" description="Cadherin" evidence="19">
    <location>
        <begin position="258"/>
        <end position="380"/>
    </location>
</feature>
<evidence type="ECO:0000259" key="19">
    <source>
        <dbReference type="PROSITE" id="PS50268"/>
    </source>
</evidence>
<dbReference type="FunFam" id="2.60.40.60:FF:000019">
    <property type="entry name" value="Cadherin 2"/>
    <property type="match status" value="1"/>
</dbReference>
<evidence type="ECO:0000256" key="12">
    <source>
        <dbReference type="ARBA" id="ARBA00023136"/>
    </source>
</evidence>
<dbReference type="Ensembl" id="ENSMALT00000032820.1">
    <property type="protein sequence ID" value="ENSMALP00000032261.1"/>
    <property type="gene ID" value="ENSMALG00000022221.1"/>
</dbReference>
<dbReference type="InterPro" id="IPR002126">
    <property type="entry name" value="Cadherin-like_dom"/>
</dbReference>
<comment type="function">
    <text evidence="16">Cadherins are calcium-dependent cell adhesion proteins.</text>
</comment>
<dbReference type="GO" id="GO:0000902">
    <property type="term" value="P:cell morphogenesis"/>
    <property type="evidence" value="ECO:0007669"/>
    <property type="project" value="TreeGrafter"/>
</dbReference>
<evidence type="ECO:0000256" key="17">
    <source>
        <dbReference type="SAM" id="Phobius"/>
    </source>
</evidence>
<dbReference type="PROSITE" id="PS50268">
    <property type="entry name" value="CADHERIN_2"/>
    <property type="match status" value="5"/>
</dbReference>
<name>A0A3Q3KQ09_MONAL</name>
<evidence type="ECO:0000256" key="15">
    <source>
        <dbReference type="RuleBase" id="RU003318"/>
    </source>
</evidence>
<dbReference type="InterPro" id="IPR020894">
    <property type="entry name" value="Cadherin_CS"/>
</dbReference>
<evidence type="ECO:0000256" key="4">
    <source>
        <dbReference type="ARBA" id="ARBA00022490"/>
    </source>
</evidence>
<dbReference type="KEGG" id="malb:109966094"/>
<evidence type="ECO:0000256" key="1">
    <source>
        <dbReference type="ARBA" id="ARBA00004251"/>
    </source>
</evidence>
<dbReference type="PANTHER" id="PTHR24027:SF78">
    <property type="entry name" value="CADHERIN-LIKE PROTEIN 26"/>
    <property type="match status" value="1"/>
</dbReference>
<keyword evidence="4" id="KW-0963">Cytoplasm</keyword>
<dbReference type="InterPro" id="IPR000233">
    <property type="entry name" value="Cadherin_Y-type_LIR"/>
</dbReference>
<protein>
    <recommendedName>
        <fullName evidence="19">Cadherin domain-containing protein</fullName>
    </recommendedName>
</protein>
<dbReference type="GO" id="GO:0045296">
    <property type="term" value="F:cadherin binding"/>
    <property type="evidence" value="ECO:0007669"/>
    <property type="project" value="TreeGrafter"/>
</dbReference>
<dbReference type="GO" id="GO:0005509">
    <property type="term" value="F:calcium ion binding"/>
    <property type="evidence" value="ECO:0007669"/>
    <property type="project" value="UniProtKB-UniRule"/>
</dbReference>
<dbReference type="GO" id="GO:0005737">
    <property type="term" value="C:cytoplasm"/>
    <property type="evidence" value="ECO:0007669"/>
    <property type="project" value="UniProtKB-SubCell"/>
</dbReference>
<comment type="subcellular location">
    <subcellularLocation>
        <location evidence="1 15">Cell membrane</location>
        <topology evidence="1 15">Single-pass type I membrane protein</topology>
    </subcellularLocation>
    <subcellularLocation>
        <location evidence="2">Cytoplasm</location>
    </subcellularLocation>
</comment>
<evidence type="ECO:0000256" key="13">
    <source>
        <dbReference type="ARBA" id="ARBA00023180"/>
    </source>
</evidence>
<dbReference type="PANTHER" id="PTHR24027">
    <property type="entry name" value="CADHERIN-23"/>
    <property type="match status" value="1"/>
</dbReference>
<dbReference type="GO" id="GO:0016342">
    <property type="term" value="C:catenin complex"/>
    <property type="evidence" value="ECO:0007669"/>
    <property type="project" value="TreeGrafter"/>
</dbReference>
<keyword evidence="7 18" id="KW-0732">Signal</keyword>
<dbReference type="Gene3D" id="2.60.40.60">
    <property type="entry name" value="Cadherins"/>
    <property type="match status" value="5"/>
</dbReference>
<keyword evidence="13" id="KW-0325">Glycoprotein</keyword>
<keyword evidence="3" id="KW-1003">Cell membrane</keyword>
<keyword evidence="11 17" id="KW-1133">Transmembrane helix</keyword>
<evidence type="ECO:0000313" key="21">
    <source>
        <dbReference type="Proteomes" id="UP000261600"/>
    </source>
</evidence>
<keyword evidence="12 17" id="KW-0472">Membrane</keyword>
<dbReference type="GO" id="GO:0007156">
    <property type="term" value="P:homophilic cell adhesion via plasma membrane adhesion molecules"/>
    <property type="evidence" value="ECO:0007669"/>
    <property type="project" value="InterPro"/>
</dbReference>
<evidence type="ECO:0000256" key="2">
    <source>
        <dbReference type="ARBA" id="ARBA00004496"/>
    </source>
</evidence>
<dbReference type="GO" id="GO:0034332">
    <property type="term" value="P:adherens junction organization"/>
    <property type="evidence" value="ECO:0007669"/>
    <property type="project" value="TreeGrafter"/>
</dbReference>
<dbReference type="GO" id="GO:0016339">
    <property type="term" value="P:calcium-dependent cell-cell adhesion via plasma membrane cell adhesion molecules"/>
    <property type="evidence" value="ECO:0007669"/>
    <property type="project" value="TreeGrafter"/>
</dbReference>
<dbReference type="AlphaFoldDB" id="A0A3Q3KQ09"/>
<proteinExistence type="predicted"/>
<dbReference type="SUPFAM" id="SSF49313">
    <property type="entry name" value="Cadherin-like"/>
    <property type="match status" value="5"/>
</dbReference>
<dbReference type="GO" id="GO:0007043">
    <property type="term" value="P:cell-cell junction assembly"/>
    <property type="evidence" value="ECO:0007669"/>
    <property type="project" value="TreeGrafter"/>
</dbReference>
<evidence type="ECO:0000256" key="14">
    <source>
        <dbReference type="PROSITE-ProRule" id="PRU00043"/>
    </source>
</evidence>
<dbReference type="InterPro" id="IPR015919">
    <property type="entry name" value="Cadherin-like_sf"/>
</dbReference>
<dbReference type="GeneID" id="109966094"/>
<dbReference type="GO" id="GO:0008013">
    <property type="term" value="F:beta-catenin binding"/>
    <property type="evidence" value="ECO:0007669"/>
    <property type="project" value="TreeGrafter"/>
</dbReference>
<evidence type="ECO:0000256" key="8">
    <source>
        <dbReference type="ARBA" id="ARBA00022737"/>
    </source>
</evidence>
<feature type="domain" description="Cadherin" evidence="19">
    <location>
        <begin position="391"/>
        <end position="487"/>
    </location>
</feature>
<keyword evidence="8" id="KW-0677">Repeat</keyword>
<dbReference type="PROSITE" id="PS00232">
    <property type="entry name" value="CADHERIN_1"/>
    <property type="match status" value="2"/>
</dbReference>
<feature type="transmembrane region" description="Helical" evidence="17">
    <location>
        <begin position="597"/>
        <end position="620"/>
    </location>
</feature>
<dbReference type="InterPro" id="IPR027397">
    <property type="entry name" value="Catenin-bd_sf"/>
</dbReference>
<dbReference type="FunFam" id="2.60.40.60:FF:000095">
    <property type="entry name" value="Cadherin 13"/>
    <property type="match status" value="1"/>
</dbReference>
<dbReference type="OrthoDB" id="9045962at2759"/>
<keyword evidence="10 15" id="KW-0130">Cell adhesion</keyword>
<evidence type="ECO:0000256" key="5">
    <source>
        <dbReference type="ARBA" id="ARBA00022692"/>
    </source>
</evidence>
<sequence length="834" mass="92857">MRTVSLLLLVAFISLAESHGEGHKKRAKRELLARSKRRWVLSTIEVVEEDPGPYPKIISQMHNDQARENGHKFRLSGMGVTENPLGVFAIDEDTGTVYALKPIDREECDLFHIKFDILDKQTGRNIDRDLAIDVEIKDINDNAPTFSYPRMNASVKENTPEGYLPVQLQVTDRDKRDTPNSTVTISIISQNPQEPKIDVHQIDQRMAQLTVKGCFNYDKVNKYEVVVQAKDHGTPSLSSTTVVTLNILDTNSHPPTFRDNKYQSEVLEAVTKHNVLRVAVDDKDTPKTPGWRAKYFFIKGNEEEHFKIETDPETNEGILSVIKGQDFEKTSFTTLQIGVQNEEPLFICKNESPLSRSALPPPHSVSVTVKVIDANDPPEFEKGTVHIHQKEEEPPGKLLFTPNVKDADSNVSHIRYVLLEDRANWVAVDKTTGKITTTKKMDRESPFVNNSVYKIVISAIDDGEPPATGTCTILVHLRDINDNTPKLVNSSVIMCENKVNKVMVPAKDLDLPPFSGPFIFSLGGDDKNVKQRWKLDPATGQEGGLVSVTMLPYGKYSVPLVIADQQNMAGHDTLEVMVCECGEVNVCRSKKPISSSLGAPGIGLIFAGLLLFLLLLLIFACQCGKKELPMVQDEGNQTLIKYNQEGGGSACTAEPILLQTPTNDVAVTDGLIQATVQMSQMPPLMTQEMNMYSSSGLSMMSSHMTSLGVQPPRGSLRSHEGQTMYSTQTANRMNTYQQGRSPRYHDSLGLWANQHIADHINRKFNMIDGDQVDYPVYRPYKYAYEGQGSKCQSLDELSLSNLGDDLKFLNDLGPKFKTLGGICHQAIQEKNIQL</sequence>
<feature type="domain" description="Cadherin" evidence="19">
    <location>
        <begin position="47"/>
        <end position="146"/>
    </location>
</feature>
<dbReference type="GO" id="GO:0060027">
    <property type="term" value="P:convergent extension involved in gastrulation"/>
    <property type="evidence" value="ECO:0007669"/>
    <property type="project" value="UniProtKB-ARBA"/>
</dbReference>
<evidence type="ECO:0000256" key="6">
    <source>
        <dbReference type="ARBA" id="ARBA00022723"/>
    </source>
</evidence>
<feature type="chain" id="PRO_5018564271" description="Cadherin domain-containing protein" evidence="18">
    <location>
        <begin position="19"/>
        <end position="834"/>
    </location>
</feature>
<feature type="signal peptide" evidence="18">
    <location>
        <begin position="1"/>
        <end position="18"/>
    </location>
</feature>
<evidence type="ECO:0000256" key="18">
    <source>
        <dbReference type="SAM" id="SignalP"/>
    </source>
</evidence>
<dbReference type="Proteomes" id="UP000261600">
    <property type="component" value="Unplaced"/>
</dbReference>
<evidence type="ECO:0000313" key="20">
    <source>
        <dbReference type="Ensembl" id="ENSMALP00000032261.1"/>
    </source>
</evidence>